<feature type="compositionally biased region" description="Polar residues" evidence="1">
    <location>
        <begin position="1"/>
        <end position="15"/>
    </location>
</feature>
<accession>A0A2U3E6A3</accession>
<protein>
    <submittedName>
        <fullName evidence="2">Uncharacterized protein</fullName>
    </submittedName>
</protein>
<dbReference type="Proteomes" id="UP000245956">
    <property type="component" value="Unassembled WGS sequence"/>
</dbReference>
<feature type="compositionally biased region" description="Pro residues" evidence="1">
    <location>
        <begin position="197"/>
        <end position="207"/>
    </location>
</feature>
<reference evidence="2 3" key="1">
    <citation type="journal article" date="2016" name="Front. Microbiol.">
        <title>Genome and transcriptome sequences reveal the specific parasitism of the nematophagous Purpureocillium lilacinum 36-1.</title>
        <authorList>
            <person name="Xie J."/>
            <person name="Li S."/>
            <person name="Mo C."/>
            <person name="Xiao X."/>
            <person name="Peng D."/>
            <person name="Wang G."/>
            <person name="Xiao Y."/>
        </authorList>
    </citation>
    <scope>NUCLEOTIDE SEQUENCE [LARGE SCALE GENOMIC DNA]</scope>
    <source>
        <strain evidence="2 3">36-1</strain>
    </source>
</reference>
<evidence type="ECO:0000256" key="1">
    <source>
        <dbReference type="SAM" id="MobiDB-lite"/>
    </source>
</evidence>
<proteinExistence type="predicted"/>
<dbReference type="EMBL" id="LCWV01000010">
    <property type="protein sequence ID" value="PWI70042.1"/>
    <property type="molecule type" value="Genomic_DNA"/>
</dbReference>
<feature type="region of interest" description="Disordered" evidence="1">
    <location>
        <begin position="1"/>
        <end position="102"/>
    </location>
</feature>
<organism evidence="2 3">
    <name type="scientific">Purpureocillium lilacinum</name>
    <name type="common">Paecilomyces lilacinus</name>
    <dbReference type="NCBI Taxonomy" id="33203"/>
    <lineage>
        <taxon>Eukaryota</taxon>
        <taxon>Fungi</taxon>
        <taxon>Dikarya</taxon>
        <taxon>Ascomycota</taxon>
        <taxon>Pezizomycotina</taxon>
        <taxon>Sordariomycetes</taxon>
        <taxon>Hypocreomycetidae</taxon>
        <taxon>Hypocreales</taxon>
        <taxon>Ophiocordycipitaceae</taxon>
        <taxon>Purpureocillium</taxon>
    </lineage>
</organism>
<feature type="region of interest" description="Disordered" evidence="1">
    <location>
        <begin position="138"/>
        <end position="164"/>
    </location>
</feature>
<evidence type="ECO:0000313" key="2">
    <source>
        <dbReference type="EMBL" id="PWI70042.1"/>
    </source>
</evidence>
<comment type="caution">
    <text evidence="2">The sequence shown here is derived from an EMBL/GenBank/DDBJ whole genome shotgun (WGS) entry which is preliminary data.</text>
</comment>
<gene>
    <name evidence="2" type="ORF">PCL_00186</name>
</gene>
<evidence type="ECO:0000313" key="3">
    <source>
        <dbReference type="Proteomes" id="UP000245956"/>
    </source>
</evidence>
<name>A0A2U3E6A3_PURLI</name>
<feature type="region of interest" description="Disordered" evidence="1">
    <location>
        <begin position="187"/>
        <end position="230"/>
    </location>
</feature>
<sequence>MQGKTKPSPTVSSAALASPGQRRRSQPGEVTRRVASPERSLAVVKSQKGLPVARSGEWFASRRAERRRWRGLYGPDDGRTSKGVTGENDANPFRAQSRPVPAPVPVPSSYLAAPRALAPMVHGIWAMGSLAAGAGAGAAATTRRRRRHEPMAPGLPLTPNASGSHCMPATPANFKLTCRLCCPVEGAKPKKKKRENPNPPTGNPPHPQSAAVVRHEAAPNPSSIHGRHGGQAALCLQSPPVSAHAHAIPAQTKPCGHACRAAMPSPFGWLPARAAHAAPQMPCPAQAIPSRSSHPRPSHVPSLPCDPRLAPSLRLPSTHPSIPAPPRSDLFSAVHVHIHVDDAGGCIQGPRAPALAWLDPVPVPLPPPPPPSPRPLPLPLAVALQEGQQGDERLAWARTHAHPLFPHASSPSTSPTSCAALRQQHLPATGAYSLHSSCR</sequence>
<dbReference type="AlphaFoldDB" id="A0A2U3E6A3"/>